<sequence length="255" mass="27211">MKRVLAAAVAAAALLGASPAQAVAPKDPVQAVKSRFAPGHGVKISEINLIGKSSIKLKGTYGFGRSGVVAADLSFTSDIFSRKSSTLKIRTVGKYAYMSSDDVDLRLPEGKTWIRMKGGGRAAISSQPVDLFRPPQLKALLSHAGSVRDGVHRGTLTDRQARKVSDGRGHDGFGFRLSTDASGLPTRLYTTDKESISKAAEYTDTRYTAWGHEVTIAPPPDHEVIDEDAVADAIVDELLDELKVIPNEALGSQGR</sequence>
<keyword evidence="3" id="KW-1185">Reference proteome</keyword>
<evidence type="ECO:0000313" key="3">
    <source>
        <dbReference type="Proteomes" id="UP000236732"/>
    </source>
</evidence>
<dbReference type="EMBL" id="FNVT01000013">
    <property type="protein sequence ID" value="SEG99577.1"/>
    <property type="molecule type" value="Genomic_DNA"/>
</dbReference>
<name>A0A1H6EP15_9ACTN</name>
<proteinExistence type="predicted"/>
<keyword evidence="1" id="KW-0732">Signal</keyword>
<gene>
    <name evidence="2" type="ORF">SAMN05444920_113173</name>
</gene>
<feature type="signal peptide" evidence="1">
    <location>
        <begin position="1"/>
        <end position="22"/>
    </location>
</feature>
<feature type="chain" id="PRO_5009297243" evidence="1">
    <location>
        <begin position="23"/>
        <end position="255"/>
    </location>
</feature>
<protein>
    <submittedName>
        <fullName evidence="2">Uncharacterized protein</fullName>
    </submittedName>
</protein>
<evidence type="ECO:0000256" key="1">
    <source>
        <dbReference type="SAM" id="SignalP"/>
    </source>
</evidence>
<evidence type="ECO:0000313" key="2">
    <source>
        <dbReference type="EMBL" id="SEG99577.1"/>
    </source>
</evidence>
<organism evidence="2 3">
    <name type="scientific">Nonomuraea solani</name>
    <dbReference type="NCBI Taxonomy" id="1144553"/>
    <lineage>
        <taxon>Bacteria</taxon>
        <taxon>Bacillati</taxon>
        <taxon>Actinomycetota</taxon>
        <taxon>Actinomycetes</taxon>
        <taxon>Streptosporangiales</taxon>
        <taxon>Streptosporangiaceae</taxon>
        <taxon>Nonomuraea</taxon>
    </lineage>
</organism>
<dbReference type="RefSeq" id="WP_103960772.1">
    <property type="nucleotide sequence ID" value="NZ_FNVT01000013.1"/>
</dbReference>
<reference evidence="2 3" key="1">
    <citation type="submission" date="2016-10" db="EMBL/GenBank/DDBJ databases">
        <authorList>
            <person name="de Groot N.N."/>
        </authorList>
    </citation>
    <scope>NUCLEOTIDE SEQUENCE [LARGE SCALE GENOMIC DNA]</scope>
    <source>
        <strain evidence="2 3">CGMCC 4.7037</strain>
    </source>
</reference>
<dbReference type="Proteomes" id="UP000236732">
    <property type="component" value="Unassembled WGS sequence"/>
</dbReference>
<dbReference type="AlphaFoldDB" id="A0A1H6EP15"/>
<dbReference type="OrthoDB" id="3515039at2"/>
<accession>A0A1H6EP15</accession>